<sequence length="100" mass="11429">MCSKNKHKAGDFMKNVNALLYNEEEKEKLTATLSQIFKDDPLINDSVEGTIIVNIYNRAKELLGNFYNHVEKDNGIDGSTKVLQVVNYCSILCKYPEEIR</sequence>
<proteinExistence type="predicted"/>
<dbReference type="Proteomes" id="UP000095281">
    <property type="component" value="Unplaced"/>
</dbReference>
<dbReference type="WBParaSite" id="MhA1_Contig555.frz3.gene8">
    <property type="protein sequence ID" value="MhA1_Contig555.frz3.gene8"/>
    <property type="gene ID" value="MhA1_Contig555.frz3.gene8"/>
</dbReference>
<keyword evidence="1" id="KW-1185">Reference proteome</keyword>
<accession>A0A1I8BTY4</accession>
<reference evidence="2" key="1">
    <citation type="submission" date="2016-11" db="UniProtKB">
        <authorList>
            <consortium name="WormBaseParasite"/>
        </authorList>
    </citation>
    <scope>IDENTIFICATION</scope>
</reference>
<protein>
    <submittedName>
        <fullName evidence="2">Uncharacterized protein</fullName>
    </submittedName>
</protein>
<organism evidence="1 2">
    <name type="scientific">Meloidogyne hapla</name>
    <name type="common">Root-knot nematode worm</name>
    <dbReference type="NCBI Taxonomy" id="6305"/>
    <lineage>
        <taxon>Eukaryota</taxon>
        <taxon>Metazoa</taxon>
        <taxon>Ecdysozoa</taxon>
        <taxon>Nematoda</taxon>
        <taxon>Chromadorea</taxon>
        <taxon>Rhabditida</taxon>
        <taxon>Tylenchina</taxon>
        <taxon>Tylenchomorpha</taxon>
        <taxon>Tylenchoidea</taxon>
        <taxon>Meloidogynidae</taxon>
        <taxon>Meloidogyninae</taxon>
        <taxon>Meloidogyne</taxon>
    </lineage>
</organism>
<evidence type="ECO:0000313" key="2">
    <source>
        <dbReference type="WBParaSite" id="MhA1_Contig555.frz3.gene8"/>
    </source>
</evidence>
<evidence type="ECO:0000313" key="1">
    <source>
        <dbReference type="Proteomes" id="UP000095281"/>
    </source>
</evidence>
<name>A0A1I8BTY4_MELHA</name>
<dbReference type="AlphaFoldDB" id="A0A1I8BTY4"/>